<comment type="activity regulation">
    <text evidence="7">Allosterically activated by fructose 1,6-bisphosphate (FBP).</text>
</comment>
<evidence type="ECO:0000256" key="8">
    <source>
        <dbReference type="PIRSR" id="PIRSR000102-1"/>
    </source>
</evidence>
<feature type="binding site" evidence="7">
    <location>
        <position position="160"/>
    </location>
    <ligand>
        <name>beta-D-fructose 1,6-bisphosphate</name>
        <dbReference type="ChEBI" id="CHEBI:32966"/>
        <note>allosteric activator</note>
    </ligand>
</feature>
<keyword evidence="5 7" id="KW-0520">NAD</keyword>
<dbReference type="EC" id="1.1.1.27" evidence="3 7"/>
<evidence type="ECO:0000259" key="10">
    <source>
        <dbReference type="Pfam" id="PF00056"/>
    </source>
</evidence>
<feature type="binding site" evidence="7">
    <location>
        <position position="175"/>
    </location>
    <ligand>
        <name>beta-D-fructose 1,6-bisphosphate</name>
        <dbReference type="ChEBI" id="CHEBI:32966"/>
        <note>allosteric activator</note>
    </ligand>
</feature>
<feature type="binding site" evidence="7">
    <location>
        <position position="150"/>
    </location>
    <ligand>
        <name>NAD(+)</name>
        <dbReference type="ChEBI" id="CHEBI:57540"/>
    </ligand>
</feature>
<dbReference type="Proteomes" id="UP000000611">
    <property type="component" value="Chromosome"/>
</dbReference>
<evidence type="ECO:0000256" key="7">
    <source>
        <dbReference type="HAMAP-Rule" id="MF_00488"/>
    </source>
</evidence>
<feature type="binding site" evidence="7">
    <location>
        <begin position="86"/>
        <end position="87"/>
    </location>
    <ligand>
        <name>NAD(+)</name>
        <dbReference type="ChEBI" id="CHEBI:57540"/>
    </ligand>
</feature>
<evidence type="ECO:0000313" key="12">
    <source>
        <dbReference type="EMBL" id="ACH93046.1"/>
    </source>
</evidence>
<evidence type="ECO:0000259" key="11">
    <source>
        <dbReference type="Pfam" id="PF02866"/>
    </source>
</evidence>
<dbReference type="PRINTS" id="PR00086">
    <property type="entry name" value="LLDHDRGNASE"/>
</dbReference>
<dbReference type="PANTHER" id="PTHR43128">
    <property type="entry name" value="L-2-HYDROXYCARBOXYLATE DEHYDROGENASE (NAD(P)(+))"/>
    <property type="match status" value="1"/>
</dbReference>
<evidence type="ECO:0000256" key="5">
    <source>
        <dbReference type="ARBA" id="ARBA00023027"/>
    </source>
</evidence>
<reference evidence="12 13" key="1">
    <citation type="journal article" date="2008" name="PLoS Genet.">
        <title>The genome of Borrelia recurrentis, the agent of deadly louse-borne relapsing fever, is a degraded subset of tick-borne Borrelia duttonii.</title>
        <authorList>
            <person name="Lescot M."/>
            <person name="Audic S."/>
            <person name="Robert C."/>
            <person name="Nguyen T.T."/>
            <person name="Blanc G."/>
            <person name="Cutler S.J."/>
            <person name="Wincker P."/>
            <person name="Couloux A."/>
            <person name="Claverie J.-M."/>
            <person name="Raoult D."/>
            <person name="Drancourt M."/>
        </authorList>
    </citation>
    <scope>NUCLEOTIDE SEQUENCE [LARGE SCALE GENOMIC DNA]</scope>
    <source>
        <strain evidence="12 13">Ly</strain>
    </source>
</reference>
<evidence type="ECO:0000256" key="6">
    <source>
        <dbReference type="ARBA" id="ARBA00049258"/>
    </source>
</evidence>
<organism evidence="12 13">
    <name type="scientific">Borrelia duttonii (strain Ly)</name>
    <dbReference type="NCBI Taxonomy" id="412419"/>
    <lineage>
        <taxon>Bacteria</taxon>
        <taxon>Pseudomonadati</taxon>
        <taxon>Spirochaetota</taxon>
        <taxon>Spirochaetia</taxon>
        <taxon>Spirochaetales</taxon>
        <taxon>Borreliaceae</taxon>
        <taxon>Borrelia</taxon>
    </lineage>
</organism>
<dbReference type="InterPro" id="IPR022383">
    <property type="entry name" value="Lactate/malate_DH_C"/>
</dbReference>
<dbReference type="Pfam" id="PF00056">
    <property type="entry name" value="Ldh_1_N"/>
    <property type="match status" value="1"/>
</dbReference>
<feature type="domain" description="Lactate/malate dehydrogenase N-terminal" evidence="10">
    <location>
        <begin position="10"/>
        <end position="149"/>
    </location>
</feature>
<dbReference type="AlphaFoldDB" id="B5RLG1"/>
<comment type="function">
    <text evidence="7">Catalyzes the conversion of lactate to pyruvate.</text>
</comment>
<dbReference type="Gene3D" id="3.90.110.10">
    <property type="entry name" value="Lactate dehydrogenase/glycoside hydrolase, family 4, C-terminal"/>
    <property type="match status" value="1"/>
</dbReference>
<keyword evidence="13" id="KW-1185">Reference proteome</keyword>
<feature type="binding site" evidence="7">
    <location>
        <position position="95"/>
    </location>
    <ligand>
        <name>substrate</name>
    </ligand>
</feature>
<dbReference type="SUPFAM" id="SSF56327">
    <property type="entry name" value="LDH C-terminal domain-like"/>
    <property type="match status" value="1"/>
</dbReference>
<dbReference type="HAMAP" id="MF_00488">
    <property type="entry name" value="Lactate_dehydrog"/>
    <property type="match status" value="1"/>
</dbReference>
<comment type="similarity">
    <text evidence="2 7">Belongs to the LDH/MDH superfamily. LDH family.</text>
</comment>
<dbReference type="InterPro" id="IPR001557">
    <property type="entry name" value="L-lactate/malate_DH"/>
</dbReference>
<proteinExistence type="inferred from homology"/>
<feature type="binding site" evidence="7">
    <location>
        <begin position="125"/>
        <end position="127"/>
    </location>
    <ligand>
        <name>NAD(+)</name>
        <dbReference type="ChEBI" id="CHEBI:57540"/>
    </ligand>
</feature>
<dbReference type="GO" id="GO:0006096">
    <property type="term" value="P:glycolytic process"/>
    <property type="evidence" value="ECO:0007669"/>
    <property type="project" value="UniProtKB-UniRule"/>
</dbReference>
<feature type="binding site" evidence="7 9">
    <location>
        <position position="41"/>
    </location>
    <ligand>
        <name>NAD(+)</name>
        <dbReference type="ChEBI" id="CHEBI:57540"/>
    </ligand>
</feature>
<evidence type="ECO:0000313" key="13">
    <source>
        <dbReference type="Proteomes" id="UP000000611"/>
    </source>
</evidence>
<dbReference type="GO" id="GO:0004459">
    <property type="term" value="F:L-lactate dehydrogenase (NAD+) activity"/>
    <property type="evidence" value="ECO:0007669"/>
    <property type="project" value="UniProtKB-UniRule"/>
</dbReference>
<dbReference type="InterPro" id="IPR018177">
    <property type="entry name" value="L-lactate_DH_AS"/>
</dbReference>
<evidence type="ECO:0000256" key="4">
    <source>
        <dbReference type="ARBA" id="ARBA00023002"/>
    </source>
</evidence>
<dbReference type="InterPro" id="IPR001236">
    <property type="entry name" value="Lactate/malate_DH_N"/>
</dbReference>
<keyword evidence="7" id="KW-0021">Allosteric enzyme</keyword>
<dbReference type="InterPro" id="IPR036291">
    <property type="entry name" value="NAD(P)-bd_dom_sf"/>
</dbReference>
<sequence>MEMVMLKRNKVVLVGAGGVGSSFAYALTIDNSLVHELVIIDVAQDKAKGEVMDLNHGQMFLKKNIKIEFGSYDDCSDADIVVITAGLNQKPGETRLDLVGKNTKIFKEIVTSIVSSGFDGIFVIASNPVDIMTYVTMKYSNFPTCKVIGTGTTLDTSRLRYFLAERLNVNTQNIHSYIMGEHGDSSFATWDETKIAMKSLSEYIADGTILESELDEIHNNVVNAAYEVIKLKGSTYYAIGLGIKRIVNAIIGDQNLILPISSYINGQYGDSIKDIYIGAPAVVCKDGVKEVLDFKISDRELKKFQISANQLKSYLDKIEF</sequence>
<dbReference type="UniPathway" id="UPA00554">
    <property type="reaction ID" value="UER00611"/>
</dbReference>
<dbReference type="GO" id="GO:0006089">
    <property type="term" value="P:lactate metabolic process"/>
    <property type="evidence" value="ECO:0007669"/>
    <property type="project" value="TreeGrafter"/>
</dbReference>
<dbReference type="HOGENOM" id="CLU_045401_1_1_12"/>
<dbReference type="EMBL" id="CP000976">
    <property type="protein sequence ID" value="ACH93046.1"/>
    <property type="molecule type" value="Genomic_DNA"/>
</dbReference>
<dbReference type="Pfam" id="PF02866">
    <property type="entry name" value="Ldh_1_C"/>
    <property type="match status" value="1"/>
</dbReference>
<feature type="modified residue" description="Phosphotyrosine" evidence="7">
    <location>
        <position position="226"/>
    </location>
</feature>
<dbReference type="FunFam" id="3.40.50.720:FF:000018">
    <property type="entry name" value="Malate dehydrogenase"/>
    <property type="match status" value="1"/>
</dbReference>
<dbReference type="CDD" id="cd05291">
    <property type="entry name" value="HicDH_like"/>
    <property type="match status" value="1"/>
</dbReference>
<dbReference type="PROSITE" id="PS00064">
    <property type="entry name" value="L_LDH"/>
    <property type="match status" value="1"/>
</dbReference>
<feature type="binding site" evidence="7">
    <location>
        <position position="235"/>
    </location>
    <ligand>
        <name>substrate</name>
    </ligand>
</feature>
<dbReference type="PIRSF" id="PIRSF000102">
    <property type="entry name" value="Lac_mal_DH"/>
    <property type="match status" value="1"/>
</dbReference>
<dbReference type="KEGG" id="bdu:BDU_90"/>
<feature type="domain" description="Lactate/malate dehydrogenase C-terminal" evidence="11">
    <location>
        <begin position="152"/>
        <end position="318"/>
    </location>
</feature>
<keyword evidence="4 7" id="KW-0560">Oxidoreductase</keyword>
<evidence type="ECO:0000256" key="3">
    <source>
        <dbReference type="ARBA" id="ARBA00012967"/>
    </source>
</evidence>
<dbReference type="PANTHER" id="PTHR43128:SF16">
    <property type="entry name" value="L-LACTATE DEHYDROGENASE"/>
    <property type="match status" value="1"/>
</dbReference>
<comment type="subcellular location">
    <subcellularLocation>
        <location evidence="7">Cytoplasm</location>
    </subcellularLocation>
</comment>
<comment type="caution">
    <text evidence="7">Lacks conserved residue(s) required for the propagation of feature annotation.</text>
</comment>
<dbReference type="STRING" id="412419.BDU_90"/>
<feature type="binding site" evidence="9">
    <location>
        <position position="102"/>
    </location>
    <ligand>
        <name>NAD(+)</name>
        <dbReference type="ChEBI" id="CHEBI:57540"/>
    </ligand>
</feature>
<dbReference type="Gene3D" id="3.40.50.720">
    <property type="entry name" value="NAD(P)-binding Rossmann-like Domain"/>
    <property type="match status" value="1"/>
</dbReference>
<keyword evidence="7" id="KW-0963">Cytoplasm</keyword>
<name>B5RLG1_BORDL</name>
<comment type="catalytic activity">
    <reaction evidence="6 7">
        <text>(S)-lactate + NAD(+) = pyruvate + NADH + H(+)</text>
        <dbReference type="Rhea" id="RHEA:23444"/>
        <dbReference type="ChEBI" id="CHEBI:15361"/>
        <dbReference type="ChEBI" id="CHEBI:15378"/>
        <dbReference type="ChEBI" id="CHEBI:16651"/>
        <dbReference type="ChEBI" id="CHEBI:57540"/>
        <dbReference type="ChEBI" id="CHEBI:57945"/>
        <dbReference type="EC" id="1.1.1.27"/>
    </reaction>
</comment>
<evidence type="ECO:0000256" key="1">
    <source>
        <dbReference type="ARBA" id="ARBA00004843"/>
    </source>
</evidence>
<feature type="binding site" evidence="7">
    <location>
        <begin position="127"/>
        <end position="130"/>
    </location>
    <ligand>
        <name>substrate</name>
    </ligand>
</feature>
<evidence type="ECO:0000256" key="2">
    <source>
        <dbReference type="ARBA" id="ARBA00006054"/>
    </source>
</evidence>
<dbReference type="NCBIfam" id="NF000824">
    <property type="entry name" value="PRK00066.1"/>
    <property type="match status" value="1"/>
</dbReference>
<dbReference type="SUPFAM" id="SSF51735">
    <property type="entry name" value="NAD(P)-binding Rossmann-fold domains"/>
    <property type="match status" value="1"/>
</dbReference>
<feature type="binding site" evidence="7">
    <location>
        <position position="72"/>
    </location>
    <ligand>
        <name>NAD(+)</name>
        <dbReference type="ChEBI" id="CHEBI:57540"/>
    </ligand>
</feature>
<dbReference type="GO" id="GO:0005737">
    <property type="term" value="C:cytoplasm"/>
    <property type="evidence" value="ECO:0007669"/>
    <property type="project" value="UniProtKB-SubCell"/>
</dbReference>
<comment type="pathway">
    <text evidence="1 7">Fermentation; pyruvate fermentation to lactate; (S)-lactate from pyruvate: step 1/1.</text>
</comment>
<feature type="binding site" evidence="7">
    <location>
        <position position="46"/>
    </location>
    <ligand>
        <name>NAD(+)</name>
        <dbReference type="ChEBI" id="CHEBI:57540"/>
    </ligand>
</feature>
<protein>
    <recommendedName>
        <fullName evidence="3 7">L-lactate dehydrogenase</fullName>
        <shortName evidence="7">L-LDH</shortName>
        <ecNumber evidence="3 7">1.1.1.27</ecNumber>
    </recommendedName>
</protein>
<dbReference type="NCBIfam" id="TIGR01771">
    <property type="entry name" value="L-LDH-NAD"/>
    <property type="match status" value="1"/>
</dbReference>
<feature type="binding site" evidence="9">
    <location>
        <begin position="15"/>
        <end position="20"/>
    </location>
    <ligand>
        <name>NAD(+)</name>
        <dbReference type="ChEBI" id="CHEBI:57540"/>
    </ligand>
</feature>
<comment type="subunit">
    <text evidence="7">Homotetramer.</text>
</comment>
<dbReference type="InterPro" id="IPR011304">
    <property type="entry name" value="L-lactate_DH"/>
</dbReference>
<keyword evidence="7" id="KW-0597">Phosphoprotein</keyword>
<dbReference type="InterPro" id="IPR015955">
    <property type="entry name" value="Lactate_DH/Glyco_Ohase_4_C"/>
</dbReference>
<feature type="binding site" evidence="7">
    <location>
        <position position="89"/>
    </location>
    <ligand>
        <name>substrate</name>
    </ligand>
</feature>
<feature type="active site" description="Proton acceptor" evidence="7 8">
    <location>
        <position position="182"/>
    </location>
</feature>
<evidence type="ECO:0000256" key="9">
    <source>
        <dbReference type="PIRSR" id="PIRSR000102-3"/>
    </source>
</evidence>
<dbReference type="eggNOG" id="COG0039">
    <property type="taxonomic scope" value="Bacteria"/>
</dbReference>
<feature type="binding site" evidence="7">
    <location>
        <begin position="155"/>
        <end position="158"/>
    </location>
    <ligand>
        <name>substrate</name>
    </ligand>
</feature>
<gene>
    <name evidence="7 12" type="primary">ldh</name>
    <name evidence="12" type="ordered locus">BDU_90</name>
</gene>
<accession>B5RLG1</accession>
<feature type="binding site" evidence="7">
    <location>
        <position position="19"/>
    </location>
    <ligand>
        <name>NAD(+)</name>
        <dbReference type="ChEBI" id="CHEBI:57540"/>
    </ligand>
</feature>